<dbReference type="EMBL" id="MU970174">
    <property type="protein sequence ID" value="KAK9319613.1"/>
    <property type="molecule type" value="Genomic_DNA"/>
</dbReference>
<keyword evidence="2" id="KW-1185">Reference proteome</keyword>
<proteinExistence type="predicted"/>
<evidence type="ECO:0000313" key="2">
    <source>
        <dbReference type="Proteomes" id="UP001489719"/>
    </source>
</evidence>
<reference evidence="2" key="1">
    <citation type="journal article" date="2024" name="Front. Bioeng. Biotechnol.">
        <title>Genome-scale model development and genomic sequencing of the oleaginous clade Lipomyces.</title>
        <authorList>
            <person name="Czajka J.J."/>
            <person name="Han Y."/>
            <person name="Kim J."/>
            <person name="Mondo S.J."/>
            <person name="Hofstad B.A."/>
            <person name="Robles A."/>
            <person name="Haridas S."/>
            <person name="Riley R."/>
            <person name="LaButti K."/>
            <person name="Pangilinan J."/>
            <person name="Andreopoulos W."/>
            <person name="Lipzen A."/>
            <person name="Yan J."/>
            <person name="Wang M."/>
            <person name="Ng V."/>
            <person name="Grigoriev I.V."/>
            <person name="Spatafora J.W."/>
            <person name="Magnuson J.K."/>
            <person name="Baker S.E."/>
            <person name="Pomraning K.R."/>
        </authorList>
    </citation>
    <scope>NUCLEOTIDE SEQUENCE [LARGE SCALE GENOMIC DNA]</scope>
    <source>
        <strain evidence="2">CBS 10300</strain>
    </source>
</reference>
<name>A0ACC3THM5_9ASCO</name>
<dbReference type="Proteomes" id="UP001489719">
    <property type="component" value="Unassembled WGS sequence"/>
</dbReference>
<accession>A0ACC3THM5</accession>
<organism evidence="1 2">
    <name type="scientific">Lipomyces orientalis</name>
    <dbReference type="NCBI Taxonomy" id="1233043"/>
    <lineage>
        <taxon>Eukaryota</taxon>
        <taxon>Fungi</taxon>
        <taxon>Dikarya</taxon>
        <taxon>Ascomycota</taxon>
        <taxon>Saccharomycotina</taxon>
        <taxon>Lipomycetes</taxon>
        <taxon>Lipomycetales</taxon>
        <taxon>Lipomycetaceae</taxon>
        <taxon>Lipomyces</taxon>
    </lineage>
</organism>
<protein>
    <submittedName>
        <fullName evidence="1">HC-toxin efflux carrier</fullName>
    </submittedName>
</protein>
<comment type="caution">
    <text evidence="1">The sequence shown here is derived from an EMBL/GenBank/DDBJ whole genome shotgun (WGS) entry which is preliminary data.</text>
</comment>
<gene>
    <name evidence="1" type="ORF">V1517DRAFT_37096</name>
</gene>
<evidence type="ECO:0000313" key="1">
    <source>
        <dbReference type="EMBL" id="KAK9319613.1"/>
    </source>
</evidence>
<sequence length="599" mass="64422">MEGKKLSPLVAATLNLEHNQQSLQEEADRTTLSLADHTGTTTPSNEPSLEKGVEKQPLPYGDEDEEDKKPDAAPATTPSEDQWITGPKLYAIVASVTLACFLILLDLSIIVTAVPRITTQFNSLPDVGWYGSSYQLAAASLQPLAGKIYSNFPAKISFLAFFFIFELGSLLCGVSTSSKMLIVSRAVAGIGAAGLINGALTILSVCIPLHKRPAFFGGMMGFAQMGLVIGPLLGGAFTQYTTWRWCFYINLPLGGIVFILLLLIQIPDTVKRREISIFEIIRTKLDLIGFALFAPAAIQFFLALDYGGHQYAWNSATIIGLFCGAGGTFIVFLVWEKFKGDNAMIPFSMFKHRSVWSSCIVILFFFGMLQLASYYLPIYFQSIKDATPMLSGVYMLPSIISQLIGALSSGVLVSKMGYYLPWIIASGVMTSVSNGLLSTFSPTTSAGKWIGYQILLGTGRGFGLQMPFIAVQNTLPPAFVPVSMALISFSQNFGGAVLLAIGETVLTNGLKSNVPKYAPDVDPAIIIAAGATGIRDVVSNSTQLAGVIRAYATSVDSIFYLAAACGCVVFVAGWGMGWKDIRKKEEAKPVEPPVKDGEV</sequence>